<dbReference type="CDD" id="cd03443">
    <property type="entry name" value="PaaI_thioesterase"/>
    <property type="match status" value="1"/>
</dbReference>
<evidence type="ECO:0000313" key="1">
    <source>
        <dbReference type="EMBL" id="NIJ11894.1"/>
    </source>
</evidence>
<organism evidence="1 2">
    <name type="scientific">Saccharomonospora amisosensis</name>
    <dbReference type="NCBI Taxonomy" id="1128677"/>
    <lineage>
        <taxon>Bacteria</taxon>
        <taxon>Bacillati</taxon>
        <taxon>Actinomycetota</taxon>
        <taxon>Actinomycetes</taxon>
        <taxon>Pseudonocardiales</taxon>
        <taxon>Pseudonocardiaceae</taxon>
        <taxon>Saccharomonospora</taxon>
    </lineage>
</organism>
<dbReference type="Proteomes" id="UP000545493">
    <property type="component" value="Unassembled WGS sequence"/>
</dbReference>
<accession>A0A7X5UQK0</accession>
<dbReference type="Pfam" id="PF14539">
    <property type="entry name" value="DUF4442"/>
    <property type="match status" value="1"/>
</dbReference>
<protein>
    <submittedName>
        <fullName evidence="1">Acyl-coenzyme A thioesterase PaaI-like protein</fullName>
    </submittedName>
</protein>
<keyword evidence="2" id="KW-1185">Reference proteome</keyword>
<dbReference type="InterPro" id="IPR029069">
    <property type="entry name" value="HotDog_dom_sf"/>
</dbReference>
<comment type="caution">
    <text evidence="1">The sequence shown here is derived from an EMBL/GenBank/DDBJ whole genome shotgun (WGS) entry which is preliminary data.</text>
</comment>
<sequence>MPPKSKFSAEISQAQQRLATATANGRTDYEQVRQMVDSVVPFNNHVGVRVTEVGFATAVAEVADRKEMRNHLGTVHAGALFLAAEVACAGAFSGGLATRIAQVQSFVLRDSRVSFLRPATGRIRATGTIDENVVSAILADEGEGRYEIAGKALLKDDSGTLVGKVDFDYVCWMK</sequence>
<dbReference type="SUPFAM" id="SSF54637">
    <property type="entry name" value="Thioesterase/thiol ester dehydrase-isomerase"/>
    <property type="match status" value="1"/>
</dbReference>
<dbReference type="Gene3D" id="3.10.129.10">
    <property type="entry name" value="Hotdog Thioesterase"/>
    <property type="match status" value="1"/>
</dbReference>
<proteinExistence type="predicted"/>
<dbReference type="EMBL" id="JAAOYM010000001">
    <property type="protein sequence ID" value="NIJ11894.1"/>
    <property type="molecule type" value="Genomic_DNA"/>
</dbReference>
<dbReference type="InterPro" id="IPR027961">
    <property type="entry name" value="DUF4442"/>
</dbReference>
<dbReference type="RefSeq" id="WP_167169865.1">
    <property type="nucleotide sequence ID" value="NZ_JAAOYM010000001.1"/>
</dbReference>
<evidence type="ECO:0000313" key="2">
    <source>
        <dbReference type="Proteomes" id="UP000545493"/>
    </source>
</evidence>
<gene>
    <name evidence="1" type="ORF">FHU38_002238</name>
</gene>
<name>A0A7X5UQK0_9PSEU</name>
<reference evidence="1 2" key="1">
    <citation type="submission" date="2020-03" db="EMBL/GenBank/DDBJ databases">
        <title>Sequencing the genomes of 1000 actinobacteria strains.</title>
        <authorList>
            <person name="Klenk H.-P."/>
        </authorList>
    </citation>
    <scope>NUCLEOTIDE SEQUENCE [LARGE SCALE GENOMIC DNA]</scope>
    <source>
        <strain evidence="1 2">DSM 45685</strain>
    </source>
</reference>
<dbReference type="AlphaFoldDB" id="A0A7X5UQK0"/>